<dbReference type="InterPro" id="IPR044946">
    <property type="entry name" value="Restrct_endonuc_typeI_TRD_sf"/>
</dbReference>
<keyword evidence="3" id="KW-0238">DNA-binding</keyword>
<dbReference type="InterPro" id="IPR052021">
    <property type="entry name" value="Type-I_RS_S_subunit"/>
</dbReference>
<dbReference type="AlphaFoldDB" id="A0A413IT02"/>
<evidence type="ECO:0000256" key="1">
    <source>
        <dbReference type="ARBA" id="ARBA00010923"/>
    </source>
</evidence>
<protein>
    <submittedName>
        <fullName evidence="5">Restriction endonuclease subunit S</fullName>
    </submittedName>
</protein>
<dbReference type="Proteomes" id="UP000286063">
    <property type="component" value="Unassembled WGS sequence"/>
</dbReference>
<proteinExistence type="inferred from homology"/>
<evidence type="ECO:0000259" key="4">
    <source>
        <dbReference type="Pfam" id="PF01420"/>
    </source>
</evidence>
<dbReference type="GO" id="GO:0003677">
    <property type="term" value="F:DNA binding"/>
    <property type="evidence" value="ECO:0007669"/>
    <property type="project" value="UniProtKB-KW"/>
</dbReference>
<evidence type="ECO:0000256" key="2">
    <source>
        <dbReference type="ARBA" id="ARBA00022747"/>
    </source>
</evidence>
<reference evidence="5 6" key="1">
    <citation type="submission" date="2018-08" db="EMBL/GenBank/DDBJ databases">
        <title>A genome reference for cultivated species of the human gut microbiota.</title>
        <authorList>
            <person name="Zou Y."/>
            <person name="Xue W."/>
            <person name="Luo G."/>
        </authorList>
    </citation>
    <scope>NUCLEOTIDE SEQUENCE [LARGE SCALE GENOMIC DNA]</scope>
    <source>
        <strain evidence="5 6">OF02-7</strain>
    </source>
</reference>
<name>A0A413IT02_9BACT</name>
<keyword evidence="5" id="KW-0255">Endonuclease</keyword>
<dbReference type="GO" id="GO:0009307">
    <property type="term" value="P:DNA restriction-modification system"/>
    <property type="evidence" value="ECO:0007669"/>
    <property type="project" value="UniProtKB-KW"/>
</dbReference>
<evidence type="ECO:0000256" key="3">
    <source>
        <dbReference type="ARBA" id="ARBA00023125"/>
    </source>
</evidence>
<sequence>MTKNNEHKNLNVPALRFPEFSGEWKKCKVSDLLDFYSTNSLSWEQLEYDTNAMMNLHYGLIHVGLPTMVDLAKDKLPNIKEDNMPTNFELCKEGDVAFADASEDTNEVAKTIEFYNLAEKNVVCGLHTIHGRDNKHKTVVGFKGYTFSSTVFHNQIRRIAQGTKIYSISTKNFSECYIGLPSKPEQTKIATLLRLIDERVATQNKIIEDLKLLRDAISDAMFCSPKQSAPRKRIKGFYTDWQKVHLNDICSRVTRKNTNGRCYSVLTIAAQYGLVSQLEFFNKSVASENLEGYYLLQKGDFAYNKSYSSEYTCGAVKRLDRYEEGVLSPLYICFRPDPSKVDSDYLAYYFESKKWHREIMDISVEGARNHGLLNISVIDYFNTIHRIPNIEEQRAIAKVIKTIIHKMSSEQTILDCYVKQRTFLLQQMFI</sequence>
<feature type="domain" description="Type I restriction modification DNA specificity" evidence="4">
    <location>
        <begin position="118"/>
        <end position="211"/>
    </location>
</feature>
<keyword evidence="2" id="KW-0680">Restriction system</keyword>
<evidence type="ECO:0000313" key="5">
    <source>
        <dbReference type="EMBL" id="RGY20871.1"/>
    </source>
</evidence>
<organism evidence="5 6">
    <name type="scientific">Butyricimonas virosa</name>
    <dbReference type="NCBI Taxonomy" id="544645"/>
    <lineage>
        <taxon>Bacteria</taxon>
        <taxon>Pseudomonadati</taxon>
        <taxon>Bacteroidota</taxon>
        <taxon>Bacteroidia</taxon>
        <taxon>Bacteroidales</taxon>
        <taxon>Odoribacteraceae</taxon>
        <taxon>Butyricimonas</taxon>
    </lineage>
</organism>
<gene>
    <name evidence="5" type="ORF">DXA50_02085</name>
</gene>
<dbReference type="SUPFAM" id="SSF116734">
    <property type="entry name" value="DNA methylase specificity domain"/>
    <property type="match status" value="2"/>
</dbReference>
<dbReference type="InterPro" id="IPR000055">
    <property type="entry name" value="Restrct_endonuc_typeI_TRD"/>
</dbReference>
<evidence type="ECO:0000313" key="6">
    <source>
        <dbReference type="Proteomes" id="UP000286063"/>
    </source>
</evidence>
<dbReference type="Gene3D" id="3.90.220.20">
    <property type="entry name" value="DNA methylase specificity domains"/>
    <property type="match status" value="2"/>
</dbReference>
<comment type="similarity">
    <text evidence="1">Belongs to the type-I restriction system S methylase family.</text>
</comment>
<dbReference type="EMBL" id="QSCR01000002">
    <property type="protein sequence ID" value="RGY20871.1"/>
    <property type="molecule type" value="Genomic_DNA"/>
</dbReference>
<dbReference type="OrthoDB" id="2234796at2"/>
<dbReference type="PANTHER" id="PTHR30408:SF12">
    <property type="entry name" value="TYPE I RESTRICTION ENZYME MJAVIII SPECIFICITY SUBUNIT"/>
    <property type="match status" value="1"/>
</dbReference>
<dbReference type="GO" id="GO:0004519">
    <property type="term" value="F:endonuclease activity"/>
    <property type="evidence" value="ECO:0007669"/>
    <property type="project" value="UniProtKB-KW"/>
</dbReference>
<keyword evidence="5" id="KW-0540">Nuclease</keyword>
<comment type="caution">
    <text evidence="5">The sequence shown here is derived from an EMBL/GenBank/DDBJ whole genome shotgun (WGS) entry which is preliminary data.</text>
</comment>
<dbReference type="PANTHER" id="PTHR30408">
    <property type="entry name" value="TYPE-1 RESTRICTION ENZYME ECOKI SPECIFICITY PROTEIN"/>
    <property type="match status" value="1"/>
</dbReference>
<keyword evidence="5" id="KW-0378">Hydrolase</keyword>
<dbReference type="Pfam" id="PF01420">
    <property type="entry name" value="Methylase_S"/>
    <property type="match status" value="1"/>
</dbReference>
<accession>A0A413IT02</accession>
<dbReference type="RefSeq" id="WP_117774628.1">
    <property type="nucleotide sequence ID" value="NZ_QSCR01000002.1"/>
</dbReference>